<keyword evidence="2" id="KW-1277">Toxin-antitoxin system</keyword>
<dbReference type="GO" id="GO:0004519">
    <property type="term" value="F:endonuclease activity"/>
    <property type="evidence" value="ECO:0007669"/>
    <property type="project" value="UniProtKB-KW"/>
</dbReference>
<evidence type="ECO:0000313" key="9">
    <source>
        <dbReference type="EMBL" id="MDZ7541609.1"/>
    </source>
</evidence>
<dbReference type="InterPro" id="IPR038570">
    <property type="entry name" value="HicA_sf"/>
</dbReference>
<evidence type="ECO:0000256" key="6">
    <source>
        <dbReference type="ARBA" id="ARBA00022884"/>
    </source>
</evidence>
<sequence>MAKNKKKVLINKSKNNSISSIITKCEKKSRILKFNNYKKQYDKIDYAIKNYIDDLLESIVFDLENKCFEIQNVEFEIASDILIKQYDNELNLLGELEKVIDGKSNIDNCVKIASNFLEEKKKAINFFSMKTYNSKPKKFIQKVVNAVVKSDTIIKNIAKNVPSIYFDKVYIGFIEALEVYHTQFIQTKINESSLAFSEEVESLNRIVEKSEFLIKQLEKNITNKEEIKHEVEINIKKISNNKRLKSTYKVLHSFALNLGFKPIRQRGTSHLIYKNESKSVVIPNKKGDISIGLLSSIIKQLGSNRNEFLVFNDNSIEKEFNQKKVEKDLKANEESEFIYKEDKLKFKPAEIVARNLMNFILNFGFKVESFYEVFKARFNYEKSLDLYSLTEVVKDENGQEYTLMILGELNQESQKYYPSTISVYNNKEFKEKNLKFEDVNDSYLLNVGVLICTIIDMDNEYNKAYTSLLNNKLIGRKEILKYRYINDCIGVSFINKNITIDLIKYACEKGINIPKKLNENEVLISEKNSEITLILIQKVKEMYKKQVIYQGDLRDSFNILERNIIEYLLK</sequence>
<dbReference type="SUPFAM" id="SSF54786">
    <property type="entry name" value="YcfA/nrd intein domain"/>
    <property type="match status" value="1"/>
</dbReference>
<evidence type="ECO:0000256" key="4">
    <source>
        <dbReference type="ARBA" id="ARBA00022759"/>
    </source>
</evidence>
<feature type="coiled-coil region" evidence="8">
    <location>
        <begin position="200"/>
        <end position="234"/>
    </location>
</feature>
<keyword evidence="7" id="KW-0346">Stress response</keyword>
<proteinExistence type="inferred from homology"/>
<dbReference type="AlphaFoldDB" id="A0AAW9KFV5"/>
<dbReference type="Gene3D" id="3.30.920.30">
    <property type="entry name" value="Hypothetical protein"/>
    <property type="match status" value="1"/>
</dbReference>
<evidence type="ECO:0000256" key="3">
    <source>
        <dbReference type="ARBA" id="ARBA00022722"/>
    </source>
</evidence>
<name>A0AAW9KFV5_CLOPF</name>
<comment type="similarity">
    <text evidence="1">Belongs to the HicA mRNA interferase family.</text>
</comment>
<keyword evidence="4" id="KW-0255">Endonuclease</keyword>
<accession>A0AAW9KFV5</accession>
<evidence type="ECO:0000256" key="5">
    <source>
        <dbReference type="ARBA" id="ARBA00022801"/>
    </source>
</evidence>
<evidence type="ECO:0000256" key="1">
    <source>
        <dbReference type="ARBA" id="ARBA00006620"/>
    </source>
</evidence>
<dbReference type="GO" id="GO:0016787">
    <property type="term" value="F:hydrolase activity"/>
    <property type="evidence" value="ECO:0007669"/>
    <property type="project" value="UniProtKB-KW"/>
</dbReference>
<keyword evidence="3" id="KW-0540">Nuclease</keyword>
<organism evidence="9 10">
    <name type="scientific">Clostridium perfringens</name>
    <dbReference type="NCBI Taxonomy" id="1502"/>
    <lineage>
        <taxon>Bacteria</taxon>
        <taxon>Bacillati</taxon>
        <taxon>Bacillota</taxon>
        <taxon>Clostridia</taxon>
        <taxon>Eubacteriales</taxon>
        <taxon>Clostridiaceae</taxon>
        <taxon>Clostridium</taxon>
    </lineage>
</organism>
<dbReference type="GO" id="GO:0003729">
    <property type="term" value="F:mRNA binding"/>
    <property type="evidence" value="ECO:0007669"/>
    <property type="project" value="InterPro"/>
</dbReference>
<evidence type="ECO:0000256" key="8">
    <source>
        <dbReference type="SAM" id="Coils"/>
    </source>
</evidence>
<keyword evidence="5" id="KW-0378">Hydrolase</keyword>
<comment type="caution">
    <text evidence="9">The sequence shown here is derived from an EMBL/GenBank/DDBJ whole genome shotgun (WGS) entry which is preliminary data.</text>
</comment>
<protein>
    <submittedName>
        <fullName evidence="9">Addiction module toxin, HicA family</fullName>
    </submittedName>
</protein>
<dbReference type="RefSeq" id="WP_419387405.1">
    <property type="nucleotide sequence ID" value="NZ_JBKYMF010000001.1"/>
</dbReference>
<dbReference type="EMBL" id="WNUR01000023">
    <property type="protein sequence ID" value="MDZ7541609.1"/>
    <property type="molecule type" value="Genomic_DNA"/>
</dbReference>
<keyword evidence="8" id="KW-0175">Coiled coil</keyword>
<dbReference type="InterPro" id="IPR012933">
    <property type="entry name" value="HicA_mRNA_interferase"/>
</dbReference>
<evidence type="ECO:0000313" key="10">
    <source>
        <dbReference type="Proteomes" id="UP001288944"/>
    </source>
</evidence>
<dbReference type="Proteomes" id="UP001288944">
    <property type="component" value="Unassembled WGS sequence"/>
</dbReference>
<gene>
    <name evidence="9" type="ORF">GNF83_10165</name>
</gene>
<evidence type="ECO:0000256" key="2">
    <source>
        <dbReference type="ARBA" id="ARBA00022649"/>
    </source>
</evidence>
<reference evidence="9" key="1">
    <citation type="submission" date="2019-11" db="EMBL/GenBank/DDBJ databases">
        <title>Characterization of Clostridium perfringens isolates from swine manure treated agricultural soils.</title>
        <authorList>
            <person name="Wushke S.T."/>
        </authorList>
    </citation>
    <scope>NUCLEOTIDE SEQUENCE</scope>
    <source>
        <strain evidence="9">X62</strain>
    </source>
</reference>
<dbReference type="Pfam" id="PF07927">
    <property type="entry name" value="HicA_toxin"/>
    <property type="match status" value="1"/>
</dbReference>
<keyword evidence="6" id="KW-0694">RNA-binding</keyword>
<evidence type="ECO:0000256" key="7">
    <source>
        <dbReference type="ARBA" id="ARBA00023016"/>
    </source>
</evidence>